<comment type="caution">
    <text evidence="1">The sequence shown here is derived from an EMBL/GenBank/DDBJ whole genome shotgun (WGS) entry which is preliminary data.</text>
</comment>
<evidence type="ECO:0000313" key="2">
    <source>
        <dbReference type="Proteomes" id="UP001229421"/>
    </source>
</evidence>
<dbReference type="Proteomes" id="UP001229421">
    <property type="component" value="Unassembled WGS sequence"/>
</dbReference>
<name>A0AAD8L283_TARER</name>
<organism evidence="1 2">
    <name type="scientific">Tagetes erecta</name>
    <name type="common">African marigold</name>
    <dbReference type="NCBI Taxonomy" id="13708"/>
    <lineage>
        <taxon>Eukaryota</taxon>
        <taxon>Viridiplantae</taxon>
        <taxon>Streptophyta</taxon>
        <taxon>Embryophyta</taxon>
        <taxon>Tracheophyta</taxon>
        <taxon>Spermatophyta</taxon>
        <taxon>Magnoliopsida</taxon>
        <taxon>eudicotyledons</taxon>
        <taxon>Gunneridae</taxon>
        <taxon>Pentapetalae</taxon>
        <taxon>asterids</taxon>
        <taxon>campanulids</taxon>
        <taxon>Asterales</taxon>
        <taxon>Asteraceae</taxon>
        <taxon>Asteroideae</taxon>
        <taxon>Heliantheae alliance</taxon>
        <taxon>Tageteae</taxon>
        <taxon>Tagetes</taxon>
    </lineage>
</organism>
<dbReference type="EMBL" id="JAUHHV010000002">
    <property type="protein sequence ID" value="KAK1434084.1"/>
    <property type="molecule type" value="Genomic_DNA"/>
</dbReference>
<accession>A0AAD8L283</accession>
<reference evidence="1" key="1">
    <citation type="journal article" date="2023" name="bioRxiv">
        <title>Improved chromosome-level genome assembly for marigold (Tagetes erecta).</title>
        <authorList>
            <person name="Jiang F."/>
            <person name="Yuan L."/>
            <person name="Wang S."/>
            <person name="Wang H."/>
            <person name="Xu D."/>
            <person name="Wang A."/>
            <person name="Fan W."/>
        </authorList>
    </citation>
    <scope>NUCLEOTIDE SEQUENCE</scope>
    <source>
        <strain evidence="1">WSJ</strain>
        <tissue evidence="1">Leaf</tissue>
    </source>
</reference>
<protein>
    <submittedName>
        <fullName evidence="1">Uncharacterized protein</fullName>
    </submittedName>
</protein>
<proteinExistence type="predicted"/>
<gene>
    <name evidence="1" type="ORF">QVD17_11002</name>
</gene>
<sequence>MKKSRELFKISRQKIISFLNKIISTTHILPLQRSHCSKDFAFLSKLPKNPIFLANSKFLLPKEQNPPSFLCS</sequence>
<evidence type="ECO:0000313" key="1">
    <source>
        <dbReference type="EMBL" id="KAK1434084.1"/>
    </source>
</evidence>
<dbReference type="AlphaFoldDB" id="A0AAD8L283"/>
<keyword evidence="2" id="KW-1185">Reference proteome</keyword>